<dbReference type="SUPFAM" id="SSF110087">
    <property type="entry name" value="DR1885-like metal-binding protein"/>
    <property type="match status" value="1"/>
</dbReference>
<keyword evidence="3" id="KW-1185">Reference proteome</keyword>
<evidence type="ECO:0008006" key="4">
    <source>
        <dbReference type="Google" id="ProtNLM"/>
    </source>
</evidence>
<proteinExistence type="predicted"/>
<protein>
    <recommendedName>
        <fullName evidence="4">Copper chaperone PCu(A)C</fullName>
    </recommendedName>
</protein>
<feature type="chain" id="PRO_5037226057" description="Copper chaperone PCu(A)C" evidence="1">
    <location>
        <begin position="24"/>
        <end position="160"/>
    </location>
</feature>
<dbReference type="AlphaFoldDB" id="A0A917QJ54"/>
<evidence type="ECO:0000256" key="1">
    <source>
        <dbReference type="SAM" id="SignalP"/>
    </source>
</evidence>
<dbReference type="InterPro" id="IPR058248">
    <property type="entry name" value="Lxx211020-like"/>
</dbReference>
<comment type="caution">
    <text evidence="2">The sequence shown here is derived from an EMBL/GenBank/DDBJ whole genome shotgun (WGS) entry which is preliminary data.</text>
</comment>
<dbReference type="PANTHER" id="PTHR36302:SF1">
    <property type="entry name" value="COPPER CHAPERONE PCU(A)C"/>
    <property type="match status" value="1"/>
</dbReference>
<evidence type="ECO:0000313" key="2">
    <source>
        <dbReference type="EMBL" id="GGK53372.1"/>
    </source>
</evidence>
<dbReference type="PANTHER" id="PTHR36302">
    <property type="entry name" value="BLR7088 PROTEIN"/>
    <property type="match status" value="1"/>
</dbReference>
<feature type="signal peptide" evidence="1">
    <location>
        <begin position="1"/>
        <end position="23"/>
    </location>
</feature>
<dbReference type="RefSeq" id="WP_188915555.1">
    <property type="nucleotide sequence ID" value="NZ_BMMF01000017.1"/>
</dbReference>
<sequence>MFKKSMIAAALALAALPVAAHHAGDQFRTGPMVVSHAWTEETSPMAHAAEVFLTVENTGEAVDRLLSATTSFTAPGVFQASVMTETGAVAVREVPAIEIAPGQSITFQPGGIHVVLNDVKRNLEAGDHFHMTLVFEEAGALEIDVEIEEHGDHDHDAPAG</sequence>
<accession>A0A917QJ54</accession>
<name>A0A917QJ54_9HYPH</name>
<dbReference type="EMBL" id="BMMF01000017">
    <property type="protein sequence ID" value="GGK53372.1"/>
    <property type="molecule type" value="Genomic_DNA"/>
</dbReference>
<organism evidence="2 3">
    <name type="scientific">Salinarimonas ramus</name>
    <dbReference type="NCBI Taxonomy" id="690164"/>
    <lineage>
        <taxon>Bacteria</taxon>
        <taxon>Pseudomonadati</taxon>
        <taxon>Pseudomonadota</taxon>
        <taxon>Alphaproteobacteria</taxon>
        <taxon>Hyphomicrobiales</taxon>
        <taxon>Salinarimonadaceae</taxon>
        <taxon>Salinarimonas</taxon>
    </lineage>
</organism>
<gene>
    <name evidence="2" type="ORF">GCM10011322_45260</name>
</gene>
<reference evidence="2 3" key="1">
    <citation type="journal article" date="2014" name="Int. J. Syst. Evol. Microbiol.">
        <title>Complete genome sequence of Corynebacterium casei LMG S-19264T (=DSM 44701T), isolated from a smear-ripened cheese.</title>
        <authorList>
            <consortium name="US DOE Joint Genome Institute (JGI-PGF)"/>
            <person name="Walter F."/>
            <person name="Albersmeier A."/>
            <person name="Kalinowski J."/>
            <person name="Ruckert C."/>
        </authorList>
    </citation>
    <scope>NUCLEOTIDE SEQUENCE [LARGE SCALE GENOMIC DNA]</scope>
    <source>
        <strain evidence="2 3">CGMCC 1.9161</strain>
    </source>
</reference>
<dbReference type="Pfam" id="PF04314">
    <property type="entry name" value="PCuAC"/>
    <property type="match status" value="1"/>
</dbReference>
<dbReference type="InterPro" id="IPR036182">
    <property type="entry name" value="PCuAC_sf"/>
</dbReference>
<keyword evidence="1" id="KW-0732">Signal</keyword>
<dbReference type="Proteomes" id="UP000600449">
    <property type="component" value="Unassembled WGS sequence"/>
</dbReference>
<dbReference type="InterPro" id="IPR007410">
    <property type="entry name" value="LpqE-like"/>
</dbReference>
<dbReference type="Gene3D" id="2.60.40.1890">
    <property type="entry name" value="PCu(A)C copper chaperone"/>
    <property type="match status" value="1"/>
</dbReference>
<evidence type="ECO:0000313" key="3">
    <source>
        <dbReference type="Proteomes" id="UP000600449"/>
    </source>
</evidence>